<dbReference type="AlphaFoldDB" id="A0A8T0TIG9"/>
<protein>
    <submittedName>
        <fullName evidence="1">Uncharacterized protein</fullName>
    </submittedName>
</protein>
<proteinExistence type="predicted"/>
<keyword evidence="2" id="KW-1185">Reference proteome</keyword>
<sequence length="103" mass="11522">MPITIKAIKKKLSIYAFVSIEYHGFLHWSTAATLWHFPVPSRAGRWVIKWNLPGPRMTTCTVVEKVYELMNSEELSEHLMVPGAPAIRGVPDVQASASLVLFG</sequence>
<name>A0A8T0TIG9_PANVG</name>
<comment type="caution">
    <text evidence="1">The sequence shown here is derived from an EMBL/GenBank/DDBJ whole genome shotgun (WGS) entry which is preliminary data.</text>
</comment>
<gene>
    <name evidence="1" type="ORF">PVAP13_4KG093666</name>
</gene>
<evidence type="ECO:0000313" key="1">
    <source>
        <dbReference type="EMBL" id="KAG2610027.1"/>
    </source>
</evidence>
<organism evidence="1 2">
    <name type="scientific">Panicum virgatum</name>
    <name type="common">Blackwell switchgrass</name>
    <dbReference type="NCBI Taxonomy" id="38727"/>
    <lineage>
        <taxon>Eukaryota</taxon>
        <taxon>Viridiplantae</taxon>
        <taxon>Streptophyta</taxon>
        <taxon>Embryophyta</taxon>
        <taxon>Tracheophyta</taxon>
        <taxon>Spermatophyta</taxon>
        <taxon>Magnoliopsida</taxon>
        <taxon>Liliopsida</taxon>
        <taxon>Poales</taxon>
        <taxon>Poaceae</taxon>
        <taxon>PACMAD clade</taxon>
        <taxon>Panicoideae</taxon>
        <taxon>Panicodae</taxon>
        <taxon>Paniceae</taxon>
        <taxon>Panicinae</taxon>
        <taxon>Panicum</taxon>
        <taxon>Panicum sect. Hiantes</taxon>
    </lineage>
</organism>
<evidence type="ECO:0000313" key="2">
    <source>
        <dbReference type="Proteomes" id="UP000823388"/>
    </source>
</evidence>
<dbReference type="Proteomes" id="UP000823388">
    <property type="component" value="Chromosome 4K"/>
</dbReference>
<accession>A0A8T0TIG9</accession>
<reference evidence="1 2" key="1">
    <citation type="submission" date="2020-05" db="EMBL/GenBank/DDBJ databases">
        <title>WGS assembly of Panicum virgatum.</title>
        <authorList>
            <person name="Lovell J.T."/>
            <person name="Jenkins J."/>
            <person name="Shu S."/>
            <person name="Juenger T.E."/>
            <person name="Schmutz J."/>
        </authorList>
    </citation>
    <scope>NUCLEOTIDE SEQUENCE [LARGE SCALE GENOMIC DNA]</scope>
    <source>
        <strain evidence="2">cv. AP13</strain>
    </source>
</reference>
<dbReference type="EMBL" id="CM029043">
    <property type="protein sequence ID" value="KAG2610027.1"/>
    <property type="molecule type" value="Genomic_DNA"/>
</dbReference>